<name>F8L4A8_SIMNZ</name>
<dbReference type="Pfam" id="PF13439">
    <property type="entry name" value="Glyco_transf_4"/>
    <property type="match status" value="1"/>
</dbReference>
<dbReference type="GO" id="GO:0016757">
    <property type="term" value="F:glycosyltransferase activity"/>
    <property type="evidence" value="ECO:0007669"/>
    <property type="project" value="InterPro"/>
</dbReference>
<dbReference type="KEGG" id="sng:SNE_A22820"/>
<dbReference type="Pfam" id="PF00534">
    <property type="entry name" value="Glycos_transf_1"/>
    <property type="match status" value="1"/>
</dbReference>
<dbReference type="PANTHER" id="PTHR45947">
    <property type="entry name" value="SULFOQUINOVOSYL TRANSFERASE SQD2"/>
    <property type="match status" value="1"/>
</dbReference>
<dbReference type="AlphaFoldDB" id="F8L4A8"/>
<evidence type="ECO:0000313" key="4">
    <source>
        <dbReference type="Proteomes" id="UP000000496"/>
    </source>
</evidence>
<dbReference type="SUPFAM" id="SSF53756">
    <property type="entry name" value="UDP-Glycosyltransferase/glycogen phosphorylase"/>
    <property type="match status" value="1"/>
</dbReference>
<organism evidence="3 4">
    <name type="scientific">Simkania negevensis (strain ATCC VR-1471 / DSM 27360 / Z)</name>
    <dbReference type="NCBI Taxonomy" id="331113"/>
    <lineage>
        <taxon>Bacteria</taxon>
        <taxon>Pseudomonadati</taxon>
        <taxon>Chlamydiota</taxon>
        <taxon>Chlamydiia</taxon>
        <taxon>Parachlamydiales</taxon>
        <taxon>Simkaniaceae</taxon>
        <taxon>Simkania</taxon>
    </lineage>
</organism>
<proteinExistence type="predicted"/>
<dbReference type="RefSeq" id="WP_013944625.1">
    <property type="nucleotide sequence ID" value="NC_015713.1"/>
</dbReference>
<dbReference type="STRING" id="331113.SNE_A22820"/>
<dbReference type="InterPro" id="IPR001296">
    <property type="entry name" value="Glyco_trans_1"/>
</dbReference>
<evidence type="ECO:0000259" key="2">
    <source>
        <dbReference type="Pfam" id="PF13439"/>
    </source>
</evidence>
<dbReference type="HOGENOM" id="CLU_041001_0_0_0"/>
<feature type="domain" description="Glycosyl transferase family 1" evidence="1">
    <location>
        <begin position="197"/>
        <end position="333"/>
    </location>
</feature>
<sequence length="373" mass="42918">MKVALVHDWLVKFGGAEKVLKAMSEVYPSKIYTLVADRENLKGSHFEDKEIQTSFIQKLPRATKKYRSYLPFFPLAIEQFDLCDYDLVVSSSHSIAKGVLTHADQFHICYCHTPMRYAWDLYQQYLREAKLKSGPKGVLAKFFLHYLRIWDAHAATRVNAYVANSEFVARRIQKLYGQESTVIYPPVDVENFELCETKDDYYLTAARFVPYKKIDMIVETFRHFPERKLVVIGDGPDYEKIKEKAGKNVELLGYQDDQVLKGMLKKARAFLYAAVEDFGILPVEAQACGTPVIAFGKGGVCETIAPNKTGLFFNEQTPTALGKAIQNFEEKQEQFDPKVIHAHAQPFALSRFQREFKTLVEEKYRAFLQRDPY</sequence>
<evidence type="ECO:0000259" key="1">
    <source>
        <dbReference type="Pfam" id="PF00534"/>
    </source>
</evidence>
<dbReference type="PANTHER" id="PTHR45947:SF3">
    <property type="entry name" value="SULFOQUINOVOSYL TRANSFERASE SQD2"/>
    <property type="match status" value="1"/>
</dbReference>
<dbReference type="OrthoDB" id="9801609at2"/>
<dbReference type="eggNOG" id="COG0438">
    <property type="taxonomic scope" value="Bacteria"/>
</dbReference>
<evidence type="ECO:0000313" key="3">
    <source>
        <dbReference type="EMBL" id="CCB90159.1"/>
    </source>
</evidence>
<reference evidence="3 4" key="2">
    <citation type="journal article" date="2011" name="Mol. Biol. Evol.">
        <title>Unity in variety--the pan-genome of the Chlamydiae.</title>
        <authorList>
            <person name="Collingro A."/>
            <person name="Tischler P."/>
            <person name="Weinmaier T."/>
            <person name="Penz T."/>
            <person name="Heinz E."/>
            <person name="Brunham R.C."/>
            <person name="Read T.D."/>
            <person name="Bavoil P.M."/>
            <person name="Sachse K."/>
            <person name="Kahane S."/>
            <person name="Friedman M.G."/>
            <person name="Rattei T."/>
            <person name="Myers G.S."/>
            <person name="Horn M."/>
        </authorList>
    </citation>
    <scope>NUCLEOTIDE SEQUENCE [LARGE SCALE GENOMIC DNA]</scope>
    <source>
        <strain evidence="4">ATCC VR-1471 / Z</strain>
    </source>
</reference>
<dbReference type="InterPro" id="IPR028098">
    <property type="entry name" value="Glyco_trans_4-like_N"/>
</dbReference>
<gene>
    <name evidence="3" type="ordered locus">SNE_A22820</name>
</gene>
<accession>F8L4A8</accession>
<dbReference type="CDD" id="cd03804">
    <property type="entry name" value="GT4_WbaZ-like"/>
    <property type="match status" value="1"/>
</dbReference>
<keyword evidence="3" id="KW-0808">Transferase</keyword>
<dbReference type="InterPro" id="IPR050194">
    <property type="entry name" value="Glycosyltransferase_grp1"/>
</dbReference>
<dbReference type="Gene3D" id="3.40.50.2000">
    <property type="entry name" value="Glycogen Phosphorylase B"/>
    <property type="match status" value="2"/>
</dbReference>
<protein>
    <submittedName>
        <fullName evidence="3">Glycosyl transferase, group 1</fullName>
    </submittedName>
</protein>
<keyword evidence="4" id="KW-1185">Reference proteome</keyword>
<feature type="domain" description="Glycosyltransferase subfamily 4-like N-terminal" evidence="2">
    <location>
        <begin position="14"/>
        <end position="190"/>
    </location>
</feature>
<dbReference type="Proteomes" id="UP000000496">
    <property type="component" value="Chromosome gsn.131"/>
</dbReference>
<dbReference type="EMBL" id="FR872582">
    <property type="protein sequence ID" value="CCB90159.1"/>
    <property type="molecule type" value="Genomic_DNA"/>
</dbReference>
<reference key="1">
    <citation type="journal article" date="2011" name="Mol. Biol. Evol.">
        <title>Unity in variety -- the pan-genome of the Chlamydiae.</title>
        <authorList>
            <person name="Collingro A."/>
            <person name="Tischler P."/>
            <person name="Weinmaier T."/>
            <person name="Penz T."/>
            <person name="Heinz E."/>
            <person name="Brunham R.C."/>
            <person name="Read T.D."/>
            <person name="Bavoil P.M."/>
            <person name="Sachse K."/>
            <person name="Kahane S."/>
            <person name="Friedman M.G."/>
            <person name="Rattei T."/>
            <person name="Myers G.S.A."/>
            <person name="Horn M."/>
        </authorList>
    </citation>
    <scope>NUCLEOTIDE SEQUENCE</scope>
    <source>
        <strain>Z</strain>
    </source>
</reference>